<evidence type="ECO:0000313" key="3">
    <source>
        <dbReference type="Proteomes" id="UP000299102"/>
    </source>
</evidence>
<dbReference type="Proteomes" id="UP000299102">
    <property type="component" value="Unassembled WGS sequence"/>
</dbReference>
<name>A0A4C1ZS03_EUMVA</name>
<evidence type="ECO:0000313" key="2">
    <source>
        <dbReference type="EMBL" id="GBP89533.1"/>
    </source>
</evidence>
<reference evidence="2 3" key="1">
    <citation type="journal article" date="2019" name="Commun. Biol.">
        <title>The bagworm genome reveals a unique fibroin gene that provides high tensile strength.</title>
        <authorList>
            <person name="Kono N."/>
            <person name="Nakamura H."/>
            <person name="Ohtoshi R."/>
            <person name="Tomita M."/>
            <person name="Numata K."/>
            <person name="Arakawa K."/>
        </authorList>
    </citation>
    <scope>NUCLEOTIDE SEQUENCE [LARGE SCALE GENOMIC DNA]</scope>
</reference>
<evidence type="ECO:0000256" key="1">
    <source>
        <dbReference type="SAM" id="MobiDB-lite"/>
    </source>
</evidence>
<accession>A0A4C1ZS03</accession>
<dbReference type="EMBL" id="BGZK01002007">
    <property type="protein sequence ID" value="GBP89533.1"/>
    <property type="molecule type" value="Genomic_DNA"/>
</dbReference>
<proteinExistence type="predicted"/>
<feature type="region of interest" description="Disordered" evidence="1">
    <location>
        <begin position="61"/>
        <end position="105"/>
    </location>
</feature>
<sequence>MSRYAGVRLSSHSGSKVMSVSLIQRHISICRRAAARDFARLFFNLLPVRWKLFVNNLTRRGCGPGDFRSPRLIPKAQTPRPGRLPCTPHSAPQHPPTPHVYPRPD</sequence>
<comment type="caution">
    <text evidence="2">The sequence shown here is derived from an EMBL/GenBank/DDBJ whole genome shotgun (WGS) entry which is preliminary data.</text>
</comment>
<feature type="compositionally biased region" description="Pro residues" evidence="1">
    <location>
        <begin position="93"/>
        <end position="105"/>
    </location>
</feature>
<organism evidence="2 3">
    <name type="scientific">Eumeta variegata</name>
    <name type="common">Bagworm moth</name>
    <name type="synonym">Eumeta japonica</name>
    <dbReference type="NCBI Taxonomy" id="151549"/>
    <lineage>
        <taxon>Eukaryota</taxon>
        <taxon>Metazoa</taxon>
        <taxon>Ecdysozoa</taxon>
        <taxon>Arthropoda</taxon>
        <taxon>Hexapoda</taxon>
        <taxon>Insecta</taxon>
        <taxon>Pterygota</taxon>
        <taxon>Neoptera</taxon>
        <taxon>Endopterygota</taxon>
        <taxon>Lepidoptera</taxon>
        <taxon>Glossata</taxon>
        <taxon>Ditrysia</taxon>
        <taxon>Tineoidea</taxon>
        <taxon>Psychidae</taxon>
        <taxon>Oiketicinae</taxon>
        <taxon>Eumeta</taxon>
    </lineage>
</organism>
<gene>
    <name evidence="2" type="ORF">EVAR_55211_1</name>
</gene>
<keyword evidence="3" id="KW-1185">Reference proteome</keyword>
<dbReference type="AlphaFoldDB" id="A0A4C1ZS03"/>
<protein>
    <submittedName>
        <fullName evidence="2">Uncharacterized protein</fullName>
    </submittedName>
</protein>